<evidence type="ECO:0000313" key="1">
    <source>
        <dbReference type="EMBL" id="KAK6796570.1"/>
    </source>
</evidence>
<evidence type="ECO:0000313" key="2">
    <source>
        <dbReference type="Proteomes" id="UP001371456"/>
    </source>
</evidence>
<organism evidence="1 2">
    <name type="scientific">Solanum bulbocastanum</name>
    <name type="common">Wild potato</name>
    <dbReference type="NCBI Taxonomy" id="147425"/>
    <lineage>
        <taxon>Eukaryota</taxon>
        <taxon>Viridiplantae</taxon>
        <taxon>Streptophyta</taxon>
        <taxon>Embryophyta</taxon>
        <taxon>Tracheophyta</taxon>
        <taxon>Spermatophyta</taxon>
        <taxon>Magnoliopsida</taxon>
        <taxon>eudicotyledons</taxon>
        <taxon>Gunneridae</taxon>
        <taxon>Pentapetalae</taxon>
        <taxon>asterids</taxon>
        <taxon>lamiids</taxon>
        <taxon>Solanales</taxon>
        <taxon>Solanaceae</taxon>
        <taxon>Solanoideae</taxon>
        <taxon>Solaneae</taxon>
        <taxon>Solanum</taxon>
    </lineage>
</organism>
<reference evidence="1 2" key="1">
    <citation type="submission" date="2024-02" db="EMBL/GenBank/DDBJ databases">
        <title>de novo genome assembly of Solanum bulbocastanum strain 11H21.</title>
        <authorList>
            <person name="Hosaka A.J."/>
        </authorList>
    </citation>
    <scope>NUCLEOTIDE SEQUENCE [LARGE SCALE GENOMIC DNA]</scope>
    <source>
        <tissue evidence="1">Young leaves</tissue>
    </source>
</reference>
<comment type="caution">
    <text evidence="1">The sequence shown here is derived from an EMBL/GenBank/DDBJ whole genome shotgun (WGS) entry which is preliminary data.</text>
</comment>
<proteinExistence type="predicted"/>
<accession>A0AAN8YL56</accession>
<dbReference type="EMBL" id="JBANQN010000002">
    <property type="protein sequence ID" value="KAK6796570.1"/>
    <property type="molecule type" value="Genomic_DNA"/>
</dbReference>
<gene>
    <name evidence="1" type="ORF">RDI58_004271</name>
</gene>
<sequence length="100" mass="11033">MLKILWLSNQDSTGMSSSIDVTGPDPANLIELIFLTLLGLSGSNFDSPLPKFKDSVKVITDGDAHLVAKSIVSFIHCDLKSSNIHLDDDFREKKKFLILD</sequence>
<dbReference type="Proteomes" id="UP001371456">
    <property type="component" value="Unassembled WGS sequence"/>
</dbReference>
<protein>
    <submittedName>
        <fullName evidence="1">Uncharacterized protein</fullName>
    </submittedName>
</protein>
<dbReference type="AlphaFoldDB" id="A0AAN8YL56"/>
<keyword evidence="2" id="KW-1185">Reference proteome</keyword>
<name>A0AAN8YL56_SOLBU</name>